<feature type="region of interest" description="Disordered" evidence="1">
    <location>
        <begin position="1"/>
        <end position="199"/>
    </location>
</feature>
<protein>
    <submittedName>
        <fullName evidence="2">Midasin</fullName>
    </submittedName>
</protein>
<comment type="caution">
    <text evidence="2">The sequence shown here is derived from an EMBL/GenBank/DDBJ whole genome shotgun (WGS) entry which is preliminary data.</text>
</comment>
<dbReference type="Proteomes" id="UP000198287">
    <property type="component" value="Unassembled WGS sequence"/>
</dbReference>
<feature type="compositionally biased region" description="Low complexity" evidence="1">
    <location>
        <begin position="463"/>
        <end position="472"/>
    </location>
</feature>
<evidence type="ECO:0000313" key="2">
    <source>
        <dbReference type="EMBL" id="OXA42796.1"/>
    </source>
</evidence>
<feature type="compositionally biased region" description="Acidic residues" evidence="1">
    <location>
        <begin position="9"/>
        <end position="88"/>
    </location>
</feature>
<gene>
    <name evidence="2" type="ORF">Fcan01_22595</name>
</gene>
<accession>A0A226DF19</accession>
<evidence type="ECO:0000313" key="3">
    <source>
        <dbReference type="Proteomes" id="UP000198287"/>
    </source>
</evidence>
<organism evidence="2 3">
    <name type="scientific">Folsomia candida</name>
    <name type="common">Springtail</name>
    <dbReference type="NCBI Taxonomy" id="158441"/>
    <lineage>
        <taxon>Eukaryota</taxon>
        <taxon>Metazoa</taxon>
        <taxon>Ecdysozoa</taxon>
        <taxon>Arthropoda</taxon>
        <taxon>Hexapoda</taxon>
        <taxon>Collembola</taxon>
        <taxon>Entomobryomorpha</taxon>
        <taxon>Isotomoidea</taxon>
        <taxon>Isotomidae</taxon>
        <taxon>Proisotominae</taxon>
        <taxon>Folsomia</taxon>
    </lineage>
</organism>
<dbReference type="EMBL" id="LNIX01000025">
    <property type="protein sequence ID" value="OXA42796.1"/>
    <property type="molecule type" value="Genomic_DNA"/>
</dbReference>
<feature type="compositionally biased region" description="Basic and acidic residues" evidence="1">
    <location>
        <begin position="135"/>
        <end position="147"/>
    </location>
</feature>
<dbReference type="AlphaFoldDB" id="A0A226DF19"/>
<feature type="compositionally biased region" description="Acidic residues" evidence="1">
    <location>
        <begin position="148"/>
        <end position="187"/>
    </location>
</feature>
<reference evidence="2 3" key="1">
    <citation type="submission" date="2015-12" db="EMBL/GenBank/DDBJ databases">
        <title>The genome of Folsomia candida.</title>
        <authorList>
            <person name="Faddeeva A."/>
            <person name="Derks M.F."/>
            <person name="Anvar Y."/>
            <person name="Smit S."/>
            <person name="Van Straalen N."/>
            <person name="Roelofs D."/>
        </authorList>
    </citation>
    <scope>NUCLEOTIDE SEQUENCE [LARGE SCALE GENOMIC DNA]</scope>
    <source>
        <strain evidence="2 3">VU population</strain>
        <tissue evidence="2">Whole body</tissue>
    </source>
</reference>
<proteinExistence type="predicted"/>
<dbReference type="STRING" id="158441.A0A226DF19"/>
<feature type="region of interest" description="Disordered" evidence="1">
    <location>
        <begin position="260"/>
        <end position="294"/>
    </location>
</feature>
<keyword evidence="3" id="KW-1185">Reference proteome</keyword>
<name>A0A226DF19_FOLCA</name>
<sequence>METPSMEIVAEDEGEEDVTIDGEGDEDHVELLLEADEEEEEEELEYPDDEEELITAEEDIAEEIEDQEEDEVSVKDEEQEIETVEEEEPRPHPRRKPSQQTDNNDDQDVDLDADHDNDLDYFDYDDDLLDDTDYDRDNALGDEQLDRGEEEEDEGDLVDEEEDSEGESEEEGDDEEEEDEDEEDEDLGTTPIEEPLDEATLELRARELSIDTFDKEEYILVYLELMRRVRVLAKHNLYIGDYLTRLCLRKKLIKEAAGGDNNYGRSTGKARSKSHHHHRHTHHHHHHHHHHRDGEVNLMLTKKARTPYELFRDTRPPPDLKRGPDRGMLKRARQLERPHPRAPSFLRKVELKVVNIHGALFQRVLRSKTRNWKEDVEVGVDGEEVIRVVRKGREITMGHPDVPVASRRVLLPLVVKGRDQQKQIKPKRKPRVPISSRKLQKFDPHYQFGPPRATLRGGGVGRGTSSRRSVAGQGRLATSSASHILAKVDKKPSVLCNGQVKATKRFARFRKPRWFDDSTMPGGRVPRRVSARSLLASQQQGSASWEALLNLENKRSKKAREAAKPSQPPLPPAQQAAEDWAQVTARLFTLLERKSEAERAHQMSLKLKLTTWREMERRNGEALAELFQGFRDFVLTQPNFSAGEMRGFRRDVGGFGDQLHTAHVSLMIQLMRHYRAKLNLALLQRVLKGKTNQGLARLGYSIADYEPRLGENRQLYQTLQRKEREVEEQGDKLGGRMKSAERGRRLLLRKSAAEAERAKGMKALEDEVGRGAVAARSAMWRYTNLLNKNKFFLLGANVVEKTHLLQDFTTRKRAMQHFELEVHKKDLARDVYQRERELTAIQVRSKNVGRDLQAFRREKTAAKRAQALSQHLEWVDGNLEKAAQKATARCVLKPSG</sequence>
<evidence type="ECO:0000256" key="1">
    <source>
        <dbReference type="SAM" id="MobiDB-lite"/>
    </source>
</evidence>
<feature type="compositionally biased region" description="Acidic residues" evidence="1">
    <location>
        <begin position="119"/>
        <end position="134"/>
    </location>
</feature>
<feature type="compositionally biased region" description="Basic residues" evidence="1">
    <location>
        <begin position="268"/>
        <end position="291"/>
    </location>
</feature>
<feature type="region of interest" description="Disordered" evidence="1">
    <location>
        <begin position="442"/>
        <end position="475"/>
    </location>
</feature>